<organism evidence="8">
    <name type="scientific">Heliothis virescens</name>
    <name type="common">Tobacco budworm moth</name>
    <dbReference type="NCBI Taxonomy" id="7102"/>
    <lineage>
        <taxon>Eukaryota</taxon>
        <taxon>Metazoa</taxon>
        <taxon>Ecdysozoa</taxon>
        <taxon>Arthropoda</taxon>
        <taxon>Hexapoda</taxon>
        <taxon>Insecta</taxon>
        <taxon>Pterygota</taxon>
        <taxon>Neoptera</taxon>
        <taxon>Endopterygota</taxon>
        <taxon>Lepidoptera</taxon>
        <taxon>Glossata</taxon>
        <taxon>Ditrysia</taxon>
        <taxon>Noctuoidea</taxon>
        <taxon>Noctuidae</taxon>
        <taxon>Heliothinae</taxon>
        <taxon>Heliothis</taxon>
    </lineage>
</organism>
<feature type="transmembrane region" description="Helical" evidence="7">
    <location>
        <begin position="80"/>
        <end position="103"/>
    </location>
</feature>
<keyword evidence="3 7" id="KW-0812">Transmembrane</keyword>
<dbReference type="SUPFAM" id="SSF48652">
    <property type="entry name" value="Tetraspanin"/>
    <property type="match status" value="1"/>
</dbReference>
<feature type="transmembrane region" description="Helical" evidence="7">
    <location>
        <begin position="12"/>
        <end position="35"/>
    </location>
</feature>
<comment type="similarity">
    <text evidence="2 7">Belongs to the tetraspanin (TM4SF) family.</text>
</comment>
<feature type="transmembrane region" description="Helical" evidence="7">
    <location>
        <begin position="50"/>
        <end position="73"/>
    </location>
</feature>
<keyword evidence="4 7" id="KW-1133">Transmembrane helix</keyword>
<evidence type="ECO:0000256" key="2">
    <source>
        <dbReference type="ARBA" id="ARBA00006840"/>
    </source>
</evidence>
<dbReference type="STRING" id="7102.A0A2A4JXL7"/>
<dbReference type="Pfam" id="PF00335">
    <property type="entry name" value="Tetraspanin"/>
    <property type="match status" value="1"/>
</dbReference>
<comment type="subcellular location">
    <subcellularLocation>
        <location evidence="1 7">Membrane</location>
        <topology evidence="1 7">Multi-pass membrane protein</topology>
    </subcellularLocation>
</comment>
<dbReference type="PIRSF" id="PIRSF002419">
    <property type="entry name" value="Tetraspanin"/>
    <property type="match status" value="1"/>
</dbReference>
<comment type="caution">
    <text evidence="8">The sequence shown here is derived from an EMBL/GenBank/DDBJ whole genome shotgun (WGS) entry which is preliminary data.</text>
</comment>
<dbReference type="EMBL" id="NWSH01000388">
    <property type="protein sequence ID" value="PCG76761.1"/>
    <property type="molecule type" value="Genomic_DNA"/>
</dbReference>
<dbReference type="Gene3D" id="1.10.1450.10">
    <property type="entry name" value="Tetraspanin"/>
    <property type="match status" value="1"/>
</dbReference>
<reference evidence="8" key="1">
    <citation type="submission" date="2017-09" db="EMBL/GenBank/DDBJ databases">
        <title>Contemporary evolution of a Lepidopteran species, Heliothis virescens, in response to modern agricultural practices.</title>
        <authorList>
            <person name="Fritz M.L."/>
            <person name="Deyonke A.M."/>
            <person name="Papanicolaou A."/>
            <person name="Micinski S."/>
            <person name="Westbrook J."/>
            <person name="Gould F."/>
        </authorList>
    </citation>
    <scope>NUCLEOTIDE SEQUENCE [LARGE SCALE GENOMIC DNA]</scope>
    <source>
        <strain evidence="8">HvINT-</strain>
        <tissue evidence="8">Whole body</tissue>
    </source>
</reference>
<evidence type="ECO:0000256" key="5">
    <source>
        <dbReference type="ARBA" id="ARBA00023136"/>
    </source>
</evidence>
<dbReference type="InterPro" id="IPR000301">
    <property type="entry name" value="Tetraspanin_animals"/>
</dbReference>
<evidence type="ECO:0000256" key="7">
    <source>
        <dbReference type="RuleBase" id="RU361218"/>
    </source>
</evidence>
<dbReference type="CDD" id="cd03127">
    <property type="entry name" value="tetraspanin_LEL"/>
    <property type="match status" value="1"/>
</dbReference>
<evidence type="ECO:0000256" key="1">
    <source>
        <dbReference type="ARBA" id="ARBA00004141"/>
    </source>
</evidence>
<dbReference type="PANTHER" id="PTHR19282:SF521">
    <property type="entry name" value="IP01817P-RELATED"/>
    <property type="match status" value="1"/>
</dbReference>
<dbReference type="InterPro" id="IPR018499">
    <property type="entry name" value="Tetraspanin/Peripherin"/>
</dbReference>
<dbReference type="AlphaFoldDB" id="A0A2A4JXL7"/>
<feature type="disulfide bond" evidence="6">
    <location>
        <begin position="138"/>
        <end position="170"/>
    </location>
</feature>
<name>A0A2A4JXL7_HELVI</name>
<evidence type="ECO:0000256" key="4">
    <source>
        <dbReference type="ARBA" id="ARBA00022989"/>
    </source>
</evidence>
<dbReference type="PRINTS" id="PR00259">
    <property type="entry name" value="TMFOUR"/>
</dbReference>
<gene>
    <name evidence="8" type="ORF">B5V51_8749</name>
</gene>
<evidence type="ECO:0000313" key="8">
    <source>
        <dbReference type="EMBL" id="PCG76761.1"/>
    </source>
</evidence>
<feature type="disulfide bond" evidence="6">
    <location>
        <begin position="139"/>
        <end position="158"/>
    </location>
</feature>
<sequence>MCRMLVKIILFLVNLMFAIIGLLLVGGGIAMIYYIDKVSEEIPVISLDYVPYGVIILGFFVFLIASCGYFGAIAEQKCPLITYSVFMGLFAAAKIAIIIFLVIKLDDFTDKVEAEVNNAFVEPAHNLTFHGIEMLLKCCGTTGPDSYETEYNVVPISCCEDPQEQTELLCPKDQAFQNGCTKTVGEYFNTYTRYFGYGIIGMVVWELLSMGSSIYILQTRSKM</sequence>
<keyword evidence="5 7" id="KW-0472">Membrane</keyword>
<dbReference type="GO" id="GO:0005886">
    <property type="term" value="C:plasma membrane"/>
    <property type="evidence" value="ECO:0007669"/>
    <property type="project" value="TreeGrafter"/>
</dbReference>
<feature type="transmembrane region" description="Helical" evidence="7">
    <location>
        <begin position="194"/>
        <end position="217"/>
    </location>
</feature>
<accession>A0A2A4JXL7</accession>
<proteinExistence type="inferred from homology"/>
<evidence type="ECO:0000256" key="3">
    <source>
        <dbReference type="ARBA" id="ARBA00022692"/>
    </source>
</evidence>
<dbReference type="PANTHER" id="PTHR19282">
    <property type="entry name" value="TETRASPANIN"/>
    <property type="match status" value="1"/>
</dbReference>
<evidence type="ECO:0000256" key="6">
    <source>
        <dbReference type="PIRSR" id="PIRSR002419-1"/>
    </source>
</evidence>
<keyword evidence="6" id="KW-1015">Disulfide bond</keyword>
<dbReference type="InterPro" id="IPR008952">
    <property type="entry name" value="Tetraspanin_EC2_sf"/>
</dbReference>
<protein>
    <recommendedName>
        <fullName evidence="7">Tetraspanin</fullName>
    </recommendedName>
</protein>